<dbReference type="VEuPathDB" id="VectorBase:AFUN014325"/>
<reference evidence="1" key="1">
    <citation type="submission" date="2020-05" db="UniProtKB">
        <authorList>
            <consortium name="EnsemblMetazoa"/>
        </authorList>
    </citation>
    <scope>IDENTIFICATION</scope>
    <source>
        <strain evidence="1">FUMOZ</strain>
    </source>
</reference>
<dbReference type="AlphaFoldDB" id="A0A182S1G5"/>
<accession>A0A182S1G5</accession>
<name>A0A182S1G5_ANOFN</name>
<dbReference type="EnsemblMetazoa" id="AFUN014325-RA">
    <property type="protein sequence ID" value="AFUN014325-PA"/>
    <property type="gene ID" value="AFUN014325"/>
</dbReference>
<evidence type="ECO:0000313" key="1">
    <source>
        <dbReference type="EnsemblMetazoa" id="AFUN014325-PA"/>
    </source>
</evidence>
<proteinExistence type="predicted"/>
<protein>
    <submittedName>
        <fullName evidence="1">Uncharacterized protein</fullName>
    </submittedName>
</protein>
<sequence length="34" mass="4200">MYFVKYDRNSQQEESNRYLHIEVLISVQQNQILL</sequence>
<organism evidence="1">
    <name type="scientific">Anopheles funestus</name>
    <name type="common">African malaria mosquito</name>
    <dbReference type="NCBI Taxonomy" id="62324"/>
    <lineage>
        <taxon>Eukaryota</taxon>
        <taxon>Metazoa</taxon>
        <taxon>Ecdysozoa</taxon>
        <taxon>Arthropoda</taxon>
        <taxon>Hexapoda</taxon>
        <taxon>Insecta</taxon>
        <taxon>Pterygota</taxon>
        <taxon>Neoptera</taxon>
        <taxon>Endopterygota</taxon>
        <taxon>Diptera</taxon>
        <taxon>Nematocera</taxon>
        <taxon>Culicoidea</taxon>
        <taxon>Culicidae</taxon>
        <taxon>Anophelinae</taxon>
        <taxon>Anopheles</taxon>
    </lineage>
</organism>